<evidence type="ECO:0000259" key="2">
    <source>
        <dbReference type="Pfam" id="PF01035"/>
    </source>
</evidence>
<dbReference type="AlphaFoldDB" id="A0A7W0DIR7"/>
<evidence type="ECO:0000313" key="3">
    <source>
        <dbReference type="EMBL" id="MBA2945867.1"/>
    </source>
</evidence>
<name>A0A7W0DIR7_9ACTN</name>
<proteinExistence type="predicted"/>
<dbReference type="InterPro" id="IPR036217">
    <property type="entry name" value="MethylDNA_cys_MeTrfase_DNAb"/>
</dbReference>
<dbReference type="InterPro" id="IPR014048">
    <property type="entry name" value="MethylDNA_cys_MeTrfase_DNA-bd"/>
</dbReference>
<evidence type="ECO:0000256" key="1">
    <source>
        <dbReference type="ARBA" id="ARBA00022763"/>
    </source>
</evidence>
<dbReference type="Pfam" id="PF01035">
    <property type="entry name" value="DNA_binding_1"/>
    <property type="match status" value="1"/>
</dbReference>
<accession>A0A7W0DIR7</accession>
<gene>
    <name evidence="3" type="ORF">H1D24_08595</name>
</gene>
<dbReference type="InterPro" id="IPR036388">
    <property type="entry name" value="WH-like_DNA-bd_sf"/>
</dbReference>
<sequence>MQVVPTRLSVSGDLGAALEGSSLADLAKQLSGARKDWTSLHTLLGAIPSGRWTTYGDVASVIGSHAVPVGTHLAACGQCSNAWRVLTSVGRVSAGFQWTNSTRTDTPLEVLAAEGVRFDGEAAVPEACLPLEALRGLLDS</sequence>
<protein>
    <submittedName>
        <fullName evidence="3">MGMT family protein</fullName>
    </submittedName>
</protein>
<dbReference type="Proteomes" id="UP000545761">
    <property type="component" value="Unassembled WGS sequence"/>
</dbReference>
<keyword evidence="1" id="KW-0227">DNA damage</keyword>
<comment type="caution">
    <text evidence="3">The sequence shown here is derived from an EMBL/GenBank/DDBJ whole genome shotgun (WGS) entry which is preliminary data.</text>
</comment>
<dbReference type="Gene3D" id="1.10.10.10">
    <property type="entry name" value="Winged helix-like DNA-binding domain superfamily/Winged helix DNA-binding domain"/>
    <property type="match status" value="1"/>
</dbReference>
<dbReference type="SUPFAM" id="SSF46767">
    <property type="entry name" value="Methylated DNA-protein cysteine methyltransferase, C-terminal domain"/>
    <property type="match status" value="1"/>
</dbReference>
<feature type="domain" description="Methylated-DNA-[protein]-cysteine S-methyltransferase DNA binding" evidence="2">
    <location>
        <begin position="42"/>
        <end position="115"/>
    </location>
</feature>
<organism evidence="3 4">
    <name type="scientific">Streptomyces himalayensis subsp. himalayensis</name>
    <dbReference type="NCBI Taxonomy" id="2756131"/>
    <lineage>
        <taxon>Bacteria</taxon>
        <taxon>Bacillati</taxon>
        <taxon>Actinomycetota</taxon>
        <taxon>Actinomycetes</taxon>
        <taxon>Kitasatosporales</taxon>
        <taxon>Streptomycetaceae</taxon>
        <taxon>Streptomyces</taxon>
        <taxon>Streptomyces himalayensis</taxon>
    </lineage>
</organism>
<evidence type="ECO:0000313" key="4">
    <source>
        <dbReference type="Proteomes" id="UP000545761"/>
    </source>
</evidence>
<reference evidence="3 4" key="1">
    <citation type="submission" date="2020-07" db="EMBL/GenBank/DDBJ databases">
        <title>Streptomyces isolated from Indian soil.</title>
        <authorList>
            <person name="Mandal S."/>
            <person name="Maiti P.K."/>
        </authorList>
    </citation>
    <scope>NUCLEOTIDE SEQUENCE [LARGE SCALE GENOMIC DNA]</scope>
    <source>
        <strain evidence="3 4">PSKA28</strain>
    </source>
</reference>
<dbReference type="EMBL" id="JACEHE010000004">
    <property type="protein sequence ID" value="MBA2945867.1"/>
    <property type="molecule type" value="Genomic_DNA"/>
</dbReference>